<name>A0A553QAW3_9TELE</name>
<evidence type="ECO:0000256" key="2">
    <source>
        <dbReference type="ARBA" id="ARBA00022999"/>
    </source>
</evidence>
<dbReference type="InterPro" id="IPR036860">
    <property type="entry name" value="SH2_dom_sf"/>
</dbReference>
<proteinExistence type="inferred from homology"/>
<feature type="domain" description="SH2" evidence="4">
    <location>
        <begin position="37"/>
        <end position="79"/>
    </location>
</feature>
<gene>
    <name evidence="5" type="ORF">DNTS_009160</name>
</gene>
<comment type="similarity">
    <text evidence="1">Belongs to the transcription factor STAT family.</text>
</comment>
<dbReference type="Proteomes" id="UP000316079">
    <property type="component" value="Unassembled WGS sequence"/>
</dbReference>
<dbReference type="PANTHER" id="PTHR11801">
    <property type="entry name" value="SIGNAL TRANSDUCER AND ACTIVATOR OF TRANSCRIPTION"/>
    <property type="match status" value="1"/>
</dbReference>
<evidence type="ECO:0000259" key="4">
    <source>
        <dbReference type="PROSITE" id="PS50001"/>
    </source>
</evidence>
<accession>A0A553QAW3</accession>
<dbReference type="GO" id="GO:0060429">
    <property type="term" value="P:epithelium development"/>
    <property type="evidence" value="ECO:0007669"/>
    <property type="project" value="UniProtKB-ARBA"/>
</dbReference>
<dbReference type="SUPFAM" id="SSF49417">
    <property type="entry name" value="p53-like transcription factors"/>
    <property type="match status" value="1"/>
</dbReference>
<keyword evidence="6" id="KW-1185">Reference proteome</keyword>
<dbReference type="EMBL" id="SRMA01026163">
    <property type="protein sequence ID" value="TRY87074.1"/>
    <property type="molecule type" value="Genomic_DNA"/>
</dbReference>
<evidence type="ECO:0000256" key="1">
    <source>
        <dbReference type="ARBA" id="ARBA00005586"/>
    </source>
</evidence>
<dbReference type="InterPro" id="IPR008967">
    <property type="entry name" value="p53-like_TF_DNA-bd_sf"/>
</dbReference>
<dbReference type="Gene3D" id="1.10.238.10">
    <property type="entry name" value="EF-hand"/>
    <property type="match status" value="1"/>
</dbReference>
<dbReference type="STRING" id="623744.A0A553QAW3"/>
<dbReference type="PROSITE" id="PS50001">
    <property type="entry name" value="SH2"/>
    <property type="match status" value="1"/>
</dbReference>
<dbReference type="InterPro" id="IPR001217">
    <property type="entry name" value="STAT"/>
</dbReference>
<dbReference type="Gene3D" id="3.30.505.10">
    <property type="entry name" value="SH2 domain"/>
    <property type="match status" value="1"/>
</dbReference>
<dbReference type="OrthoDB" id="8936058at2759"/>
<dbReference type="GO" id="GO:0007165">
    <property type="term" value="P:signal transduction"/>
    <property type="evidence" value="ECO:0007669"/>
    <property type="project" value="InterPro"/>
</dbReference>
<evidence type="ECO:0000313" key="6">
    <source>
        <dbReference type="Proteomes" id="UP000316079"/>
    </source>
</evidence>
<dbReference type="InterPro" id="IPR000980">
    <property type="entry name" value="SH2"/>
</dbReference>
<comment type="caution">
    <text evidence="5">The sequence shown here is derived from an EMBL/GenBank/DDBJ whole genome shotgun (WGS) entry which is preliminary data.</text>
</comment>
<keyword evidence="2 3" id="KW-0727">SH2 domain</keyword>
<sequence>MMMAVFTQEVLPGRNFTFWQWFEGVMDLTKKCLRDYWTDGLIFGFIGKQHIHVILQSKPSGTFLLRFSDSEMGGISIAYVGPTENGGRRIQNIQPFTKKDLDKRGLGDQLRDISCISHVYPDLAKNEVFKKYFTETPPNPDGYVPFKVKTVVNPDDMSSQSLPVTDPMNVFQPISSTYGQPMNEDMFRQYPHCTPPYMPETPMSQTIFSLTAPQANPIESLDMDDIAGILQSI</sequence>
<evidence type="ECO:0000313" key="5">
    <source>
        <dbReference type="EMBL" id="TRY87074.1"/>
    </source>
</evidence>
<reference evidence="5 6" key="1">
    <citation type="journal article" date="2019" name="Sci. Data">
        <title>Hybrid genome assembly and annotation of Danionella translucida.</title>
        <authorList>
            <person name="Kadobianskyi M."/>
            <person name="Schulze L."/>
            <person name="Schuelke M."/>
            <person name="Judkewitz B."/>
        </authorList>
    </citation>
    <scope>NUCLEOTIDE SEQUENCE [LARGE SCALE GENOMIC DNA]</scope>
    <source>
        <strain evidence="5 6">Bolton</strain>
    </source>
</reference>
<protein>
    <recommendedName>
        <fullName evidence="4">SH2 domain-containing protein</fullName>
    </recommendedName>
</protein>
<dbReference type="Pfam" id="PF00017">
    <property type="entry name" value="SH2"/>
    <property type="match status" value="1"/>
</dbReference>
<dbReference type="SUPFAM" id="SSF55550">
    <property type="entry name" value="SH2 domain"/>
    <property type="match status" value="1"/>
</dbReference>
<dbReference type="GO" id="GO:0003700">
    <property type="term" value="F:DNA-binding transcription factor activity"/>
    <property type="evidence" value="ECO:0007669"/>
    <property type="project" value="InterPro"/>
</dbReference>
<dbReference type="FunFam" id="3.30.505.10:FF:000126">
    <property type="entry name" value="Signal transducer and activator of transcription"/>
    <property type="match status" value="1"/>
</dbReference>
<organism evidence="5 6">
    <name type="scientific">Danionella cerebrum</name>
    <dbReference type="NCBI Taxonomy" id="2873325"/>
    <lineage>
        <taxon>Eukaryota</taxon>
        <taxon>Metazoa</taxon>
        <taxon>Chordata</taxon>
        <taxon>Craniata</taxon>
        <taxon>Vertebrata</taxon>
        <taxon>Euteleostomi</taxon>
        <taxon>Actinopterygii</taxon>
        <taxon>Neopterygii</taxon>
        <taxon>Teleostei</taxon>
        <taxon>Ostariophysi</taxon>
        <taxon>Cypriniformes</taxon>
        <taxon>Danionidae</taxon>
        <taxon>Danioninae</taxon>
        <taxon>Danionella</taxon>
    </lineage>
</organism>
<dbReference type="GO" id="GO:0009653">
    <property type="term" value="P:anatomical structure morphogenesis"/>
    <property type="evidence" value="ECO:0007669"/>
    <property type="project" value="UniProtKB-ARBA"/>
</dbReference>
<dbReference type="AlphaFoldDB" id="A0A553QAW3"/>
<evidence type="ECO:0000256" key="3">
    <source>
        <dbReference type="PROSITE-ProRule" id="PRU00191"/>
    </source>
</evidence>